<comment type="caution">
    <text evidence="2">The sequence shown here is derived from an EMBL/GenBank/DDBJ whole genome shotgun (WGS) entry which is preliminary data.</text>
</comment>
<reference evidence="3" key="1">
    <citation type="submission" date="2019-05" db="EMBL/GenBank/DDBJ databases">
        <title>Prevotella brunnea sp. nov., isolated from a wound of a patient.</title>
        <authorList>
            <person name="Buhl M."/>
        </authorList>
    </citation>
    <scope>NUCLEOTIDE SEQUENCE [LARGE SCALE GENOMIC DNA]</scope>
    <source>
        <strain evidence="3">A2672</strain>
    </source>
</reference>
<dbReference type="EMBL" id="SDIK01000011">
    <property type="protein sequence ID" value="TXJ63099.1"/>
    <property type="molecule type" value="Genomic_DNA"/>
</dbReference>
<name>A0A5C8GLR9_9BACT</name>
<keyword evidence="1" id="KW-1133">Transmembrane helix</keyword>
<dbReference type="OrthoDB" id="1079857at2"/>
<sequence>MISLLRFIGQHAKAAALLLVIGIALIIGLLNYCHRLNTGNHVGITVDNRIDITPQQIQSIRDMGEWEFLAIDDEELVDSVKPGLFIDAELARIYYGTLRLGINLGETRQGWIRVEHDSVIVATLPPIRLLSQDFIDEARSQSFFQKGKWTPQDMKRLYDIAHRKMLQRCMTRENIDVARENARRQFTQLLKSMGYENVCVEFEKEKRK</sequence>
<dbReference type="AlphaFoldDB" id="A0A5C8GLR9"/>
<protein>
    <submittedName>
        <fullName evidence="2">DUF4230 domain-containing protein</fullName>
    </submittedName>
</protein>
<dbReference type="RefSeq" id="WP_147785386.1">
    <property type="nucleotide sequence ID" value="NZ_SDIK01000011.1"/>
</dbReference>
<accession>A0A5C8GLR9</accession>
<keyword evidence="1" id="KW-0472">Membrane</keyword>
<dbReference type="Proteomes" id="UP000321612">
    <property type="component" value="Unassembled WGS sequence"/>
</dbReference>
<gene>
    <name evidence="2" type="ORF">ETF27_01640</name>
</gene>
<evidence type="ECO:0000313" key="3">
    <source>
        <dbReference type="Proteomes" id="UP000321612"/>
    </source>
</evidence>
<organism evidence="2 3">
    <name type="scientific">Prevotella brunnea</name>
    <dbReference type="NCBI Taxonomy" id="2508867"/>
    <lineage>
        <taxon>Bacteria</taxon>
        <taxon>Pseudomonadati</taxon>
        <taxon>Bacteroidota</taxon>
        <taxon>Bacteroidia</taxon>
        <taxon>Bacteroidales</taxon>
        <taxon>Prevotellaceae</taxon>
        <taxon>Prevotella</taxon>
    </lineage>
</organism>
<dbReference type="InterPro" id="IPR025324">
    <property type="entry name" value="DUF4230"/>
</dbReference>
<dbReference type="Pfam" id="PF14014">
    <property type="entry name" value="DUF4230"/>
    <property type="match status" value="1"/>
</dbReference>
<evidence type="ECO:0000256" key="1">
    <source>
        <dbReference type="SAM" id="Phobius"/>
    </source>
</evidence>
<keyword evidence="1" id="KW-0812">Transmembrane</keyword>
<proteinExistence type="predicted"/>
<feature type="transmembrane region" description="Helical" evidence="1">
    <location>
        <begin position="12"/>
        <end position="32"/>
    </location>
</feature>
<evidence type="ECO:0000313" key="2">
    <source>
        <dbReference type="EMBL" id="TXJ63099.1"/>
    </source>
</evidence>
<keyword evidence="3" id="KW-1185">Reference proteome</keyword>